<dbReference type="Gene3D" id="1.20.210.10">
    <property type="entry name" value="Cytochrome c oxidase-like, subunit I domain"/>
    <property type="match status" value="1"/>
</dbReference>
<organism evidence="2 3">
    <name type="scientific">Salinarimonas ramus</name>
    <dbReference type="NCBI Taxonomy" id="690164"/>
    <lineage>
        <taxon>Bacteria</taxon>
        <taxon>Pseudomonadati</taxon>
        <taxon>Pseudomonadota</taxon>
        <taxon>Alphaproteobacteria</taxon>
        <taxon>Hyphomicrobiales</taxon>
        <taxon>Salinarimonadaceae</taxon>
        <taxon>Salinarimonas</taxon>
    </lineage>
</organism>
<evidence type="ECO:0000256" key="1">
    <source>
        <dbReference type="SAM" id="Phobius"/>
    </source>
</evidence>
<proteinExistence type="predicted"/>
<dbReference type="Proteomes" id="UP000600449">
    <property type="component" value="Unassembled WGS sequence"/>
</dbReference>
<dbReference type="SUPFAM" id="SSF81442">
    <property type="entry name" value="Cytochrome c oxidase subunit I-like"/>
    <property type="match status" value="1"/>
</dbReference>
<evidence type="ECO:0008006" key="4">
    <source>
        <dbReference type="Google" id="ProtNLM"/>
    </source>
</evidence>
<feature type="transmembrane region" description="Helical" evidence="1">
    <location>
        <begin position="40"/>
        <end position="59"/>
    </location>
</feature>
<gene>
    <name evidence="2" type="ORF">GCM10011322_26170</name>
</gene>
<comment type="caution">
    <text evidence="2">The sequence shown here is derived from an EMBL/GenBank/DDBJ whole genome shotgun (WGS) entry which is preliminary data.</text>
</comment>
<reference evidence="2 3" key="1">
    <citation type="journal article" date="2014" name="Int. J. Syst. Evol. Microbiol.">
        <title>Complete genome sequence of Corynebacterium casei LMG S-19264T (=DSM 44701T), isolated from a smear-ripened cheese.</title>
        <authorList>
            <consortium name="US DOE Joint Genome Institute (JGI-PGF)"/>
            <person name="Walter F."/>
            <person name="Albersmeier A."/>
            <person name="Kalinowski J."/>
            <person name="Ruckert C."/>
        </authorList>
    </citation>
    <scope>NUCLEOTIDE SEQUENCE [LARGE SCALE GENOMIC DNA]</scope>
    <source>
        <strain evidence="2 3">CGMCC 1.9161</strain>
    </source>
</reference>
<keyword evidence="1" id="KW-0472">Membrane</keyword>
<feature type="transmembrane region" description="Helical" evidence="1">
    <location>
        <begin position="71"/>
        <end position="90"/>
    </location>
</feature>
<keyword evidence="1" id="KW-1133">Transmembrane helix</keyword>
<protein>
    <recommendedName>
        <fullName evidence="4">Cytochrome C and Quinol oxidase polypeptide I</fullName>
    </recommendedName>
</protein>
<feature type="transmembrane region" description="Helical" evidence="1">
    <location>
        <begin position="7"/>
        <end position="28"/>
    </location>
</feature>
<dbReference type="EMBL" id="BMMF01000007">
    <property type="protein sequence ID" value="GGK37897.1"/>
    <property type="molecule type" value="Genomic_DNA"/>
</dbReference>
<evidence type="ECO:0000313" key="2">
    <source>
        <dbReference type="EMBL" id="GGK37897.1"/>
    </source>
</evidence>
<dbReference type="AlphaFoldDB" id="A0A917V541"/>
<name>A0A917V541_9HYPH</name>
<dbReference type="InterPro" id="IPR036927">
    <property type="entry name" value="Cyt_c_oxase-like_su1_sf"/>
</dbReference>
<keyword evidence="3" id="KW-1185">Reference proteome</keyword>
<feature type="transmembrane region" description="Helical" evidence="1">
    <location>
        <begin position="96"/>
        <end position="118"/>
    </location>
</feature>
<evidence type="ECO:0000313" key="3">
    <source>
        <dbReference type="Proteomes" id="UP000600449"/>
    </source>
</evidence>
<keyword evidence="1" id="KW-0812">Transmembrane</keyword>
<accession>A0A917V541</accession>
<dbReference type="RefSeq" id="WP_188913673.1">
    <property type="nucleotide sequence ID" value="NZ_BMMF01000007.1"/>
</dbReference>
<sequence>MTTLSNRFFRAAFVFFGIGIALGIGMSLTHDFTFRPVHVHVNLIGWVGFFLYGAFYRLFPEEGGTRLAQAHFWSALVGLPPMVSGLGFLVSGMPAIGVPLLLAGEAVTVLSVVLFLVVGFKATRTAPALAERAPRVEPRSSAL</sequence>